<reference evidence="1" key="1">
    <citation type="submission" date="2019-12" db="EMBL/GenBank/DDBJ databases">
        <title>Genome sequencing and annotation of Brassica cretica.</title>
        <authorList>
            <person name="Studholme D.J."/>
            <person name="Sarris P.F."/>
        </authorList>
    </citation>
    <scope>NUCLEOTIDE SEQUENCE</scope>
    <source>
        <strain evidence="1">PFS-001/15</strain>
        <strain evidence="2">PFS-102/07</strain>
        <tissue evidence="1">Leaf</tissue>
    </source>
</reference>
<evidence type="ECO:0000313" key="1">
    <source>
        <dbReference type="EMBL" id="KAF2536429.1"/>
    </source>
</evidence>
<accession>A0A8S9FTR8</accession>
<sequence length="201" mass="22336">IVVTSNSNSEAKDNAHELLDQLSKLNIENHKIDTKVSTSWRSDLSKVDVWYASFGSNMWKPRFLCYIQGGQVEGMTKPCVGSLDKSPPKGITWGTYPNRLFFGRESTNVWGKGGVAFTNPLTNPNDQTHMCLYRITLEQFNDVLFQENGLNVDFASPIFGLTALQLVEKNGSTPLEADLAPWYGNVVCLGREGDVPILTMT</sequence>
<dbReference type="Gene3D" id="3.10.490.10">
    <property type="entry name" value="Gamma-glutamyl cyclotransferase-like"/>
    <property type="match status" value="1"/>
</dbReference>
<name>A0A8S9FTR8_BRACR</name>
<feature type="non-terminal residue" evidence="1">
    <location>
        <position position="201"/>
    </location>
</feature>
<dbReference type="AlphaFoldDB" id="A0A8S9FTR8"/>
<dbReference type="Proteomes" id="UP000712281">
    <property type="component" value="Unassembled WGS sequence"/>
</dbReference>
<protein>
    <submittedName>
        <fullName evidence="1">Uncharacterized protein</fullName>
    </submittedName>
</protein>
<dbReference type="EMBL" id="QGKY02001015">
    <property type="protein sequence ID" value="KAF2575784.1"/>
    <property type="molecule type" value="Genomic_DNA"/>
</dbReference>
<dbReference type="EMBL" id="QGKW02002228">
    <property type="protein sequence ID" value="KAF2536429.1"/>
    <property type="molecule type" value="Genomic_DNA"/>
</dbReference>
<comment type="caution">
    <text evidence="1">The sequence shown here is derived from an EMBL/GenBank/DDBJ whole genome shotgun (WGS) entry which is preliminary data.</text>
</comment>
<proteinExistence type="predicted"/>
<evidence type="ECO:0000313" key="2">
    <source>
        <dbReference type="EMBL" id="KAF2575784.1"/>
    </source>
</evidence>
<evidence type="ECO:0000313" key="3">
    <source>
        <dbReference type="Proteomes" id="UP000712281"/>
    </source>
</evidence>
<gene>
    <name evidence="1" type="ORF">F2Q68_00018929</name>
    <name evidence="2" type="ORF">F2Q70_00000466</name>
</gene>
<organism evidence="1 3">
    <name type="scientific">Brassica cretica</name>
    <name type="common">Mustard</name>
    <dbReference type="NCBI Taxonomy" id="69181"/>
    <lineage>
        <taxon>Eukaryota</taxon>
        <taxon>Viridiplantae</taxon>
        <taxon>Streptophyta</taxon>
        <taxon>Embryophyta</taxon>
        <taxon>Tracheophyta</taxon>
        <taxon>Spermatophyta</taxon>
        <taxon>Magnoliopsida</taxon>
        <taxon>eudicotyledons</taxon>
        <taxon>Gunneridae</taxon>
        <taxon>Pentapetalae</taxon>
        <taxon>rosids</taxon>
        <taxon>malvids</taxon>
        <taxon>Brassicales</taxon>
        <taxon>Brassicaceae</taxon>
        <taxon>Brassiceae</taxon>
        <taxon>Brassica</taxon>
    </lineage>
</organism>